<dbReference type="AlphaFoldDB" id="A0A3B7R381"/>
<reference evidence="2 3" key="1">
    <citation type="submission" date="2018-09" db="EMBL/GenBank/DDBJ databases">
        <title>Hymenobacter medium sp. nov., isolated from R2A medium.</title>
        <authorList>
            <person name="Yingchao G."/>
        </authorList>
    </citation>
    <scope>NUCLEOTIDE SEQUENCE [LARGE SCALE GENOMIC DNA]</scope>
    <source>
        <strain evidence="3">sh-6</strain>
    </source>
</reference>
<evidence type="ECO:0000256" key="1">
    <source>
        <dbReference type="SAM" id="SignalP"/>
    </source>
</evidence>
<dbReference type="RefSeq" id="WP_119445431.1">
    <property type="nucleotide sequence ID" value="NZ_CP032317.1"/>
</dbReference>
<keyword evidence="1" id="KW-0732">Signal</keyword>
<accession>A0A3B7R381</accession>
<proteinExistence type="predicted"/>
<gene>
    <name evidence="2" type="ORF">D3Y59_12965</name>
</gene>
<evidence type="ECO:0008006" key="4">
    <source>
        <dbReference type="Google" id="ProtNLM"/>
    </source>
</evidence>
<evidence type="ECO:0000313" key="2">
    <source>
        <dbReference type="EMBL" id="AYA37873.1"/>
    </source>
</evidence>
<dbReference type="EMBL" id="CP032317">
    <property type="protein sequence ID" value="AYA37873.1"/>
    <property type="molecule type" value="Genomic_DNA"/>
</dbReference>
<sequence>MRTLRFLCFAFVIALGAAPAAQAQAPAPAAPATANGPEQEFLTAADAAAGLMKRLMAQPATAAVEAPLQRECTALCQRAKAQRITPAYTQWLRSLRKEELRTAVQHLQASAFVQYLGKLQTAPEFEARYKRSPVAADMMLQILNAFDIERY</sequence>
<feature type="signal peptide" evidence="1">
    <location>
        <begin position="1"/>
        <end position="23"/>
    </location>
</feature>
<protein>
    <recommendedName>
        <fullName evidence="4">DUF4476 domain-containing protein</fullName>
    </recommendedName>
</protein>
<dbReference type="Proteomes" id="UP000262802">
    <property type="component" value="Chromosome"/>
</dbReference>
<organism evidence="2 3">
    <name type="scientific">Hymenobacter oligotrophus</name>
    <dbReference type="NCBI Taxonomy" id="2319843"/>
    <lineage>
        <taxon>Bacteria</taxon>
        <taxon>Pseudomonadati</taxon>
        <taxon>Bacteroidota</taxon>
        <taxon>Cytophagia</taxon>
        <taxon>Cytophagales</taxon>
        <taxon>Hymenobacteraceae</taxon>
        <taxon>Hymenobacter</taxon>
    </lineage>
</organism>
<feature type="chain" id="PRO_5017691053" description="DUF4476 domain-containing protein" evidence="1">
    <location>
        <begin position="24"/>
        <end position="151"/>
    </location>
</feature>
<evidence type="ECO:0000313" key="3">
    <source>
        <dbReference type="Proteomes" id="UP000262802"/>
    </source>
</evidence>
<dbReference type="OrthoDB" id="886583at2"/>
<name>A0A3B7R381_9BACT</name>
<keyword evidence="3" id="KW-1185">Reference proteome</keyword>
<dbReference type="KEGG" id="hyh:D3Y59_12965"/>